<reference evidence="1 2" key="1">
    <citation type="journal article" date="2011" name="BMC Genomics">
        <title>Genome sequencing reveals diversification of virulence factor content and possible host adaptation in distinct subpopulations of Salmonella enterica.</title>
        <authorList>
            <person name="den Bakker H.C."/>
            <person name="Moreno Switt A.I."/>
            <person name="Govoni G."/>
            <person name="Cummings C.A."/>
            <person name="Ranieri M.L."/>
            <person name="Degoricija L."/>
            <person name="Hoelzer K."/>
            <person name="Rodriguez-Rivera L.D."/>
            <person name="Brown S."/>
            <person name="Bolchacova E."/>
            <person name="Furtado M.R."/>
            <person name="Wiedmann M."/>
        </authorList>
    </citation>
    <scope>NUCLEOTIDE SEQUENCE [LARGE SCALE GENOMIC DNA]</scope>
    <source>
        <strain evidence="1 2">S5-403</strain>
    </source>
</reference>
<protein>
    <submittedName>
        <fullName evidence="1">Uncharacterized protein</fullName>
    </submittedName>
</protein>
<gene>
    <name evidence="1" type="ORF">LTSEMON_3417</name>
</gene>
<sequence>MWEVSGYNRVAPQWAIHYSWRHSGPSTIAWPIPAGVSSRN</sequence>
<accession>G5Q5H7</accession>
<dbReference type="Proteomes" id="UP000003221">
    <property type="component" value="Unassembled WGS sequence"/>
</dbReference>
<evidence type="ECO:0000313" key="2">
    <source>
        <dbReference type="Proteomes" id="UP000003221"/>
    </source>
</evidence>
<comment type="caution">
    <text evidence="1">The sequence shown here is derived from an EMBL/GenBank/DDBJ whole genome shotgun (WGS) entry which is preliminary data.</text>
</comment>
<dbReference type="AlphaFoldDB" id="G5Q5H7"/>
<evidence type="ECO:0000313" key="1">
    <source>
        <dbReference type="EMBL" id="EHC77003.1"/>
    </source>
</evidence>
<proteinExistence type="predicted"/>
<name>G5Q5H7_SALMO</name>
<organism evidence="1 2">
    <name type="scientific">Salmonella enterica subsp. enterica serovar Montevideo str. S5-403</name>
    <dbReference type="NCBI Taxonomy" id="913242"/>
    <lineage>
        <taxon>Bacteria</taxon>
        <taxon>Pseudomonadati</taxon>
        <taxon>Pseudomonadota</taxon>
        <taxon>Gammaproteobacteria</taxon>
        <taxon>Enterobacterales</taxon>
        <taxon>Enterobacteriaceae</taxon>
        <taxon>Salmonella</taxon>
    </lineage>
</organism>
<dbReference type="EMBL" id="AFCS01000799">
    <property type="protein sequence ID" value="EHC77003.1"/>
    <property type="molecule type" value="Genomic_DNA"/>
</dbReference>